<sequence>MLLNEKVRVAIMDLEVGKLGALKFLTKQYIENVWISTSIHLVALGWLFSSEQIHMLIKEELFIQIGLTCILLGLECLRWFVNRPIYRRIRVLEMEVAKKINIDLADAYTIKPYRFICNELLICLLTVFAIIFIWLYPYL</sequence>
<keyword evidence="1" id="KW-0812">Transmembrane</keyword>
<evidence type="ECO:0000256" key="1">
    <source>
        <dbReference type="SAM" id="Phobius"/>
    </source>
</evidence>
<keyword evidence="1" id="KW-0472">Membrane</keyword>
<dbReference type="Proteomes" id="UP000199561">
    <property type="component" value="Unassembled WGS sequence"/>
</dbReference>
<dbReference type="AlphaFoldDB" id="A0A1I4UTS9"/>
<feature type="transmembrane region" description="Helical" evidence="1">
    <location>
        <begin position="120"/>
        <end position="138"/>
    </location>
</feature>
<keyword evidence="3" id="KW-1185">Reference proteome</keyword>
<proteinExistence type="predicted"/>
<protein>
    <submittedName>
        <fullName evidence="2">Uncharacterized protein</fullName>
    </submittedName>
</protein>
<organism evidence="2 3">
    <name type="scientific">Nitrosomonas nitrosa</name>
    <dbReference type="NCBI Taxonomy" id="52442"/>
    <lineage>
        <taxon>Bacteria</taxon>
        <taxon>Pseudomonadati</taxon>
        <taxon>Pseudomonadota</taxon>
        <taxon>Betaproteobacteria</taxon>
        <taxon>Nitrosomonadales</taxon>
        <taxon>Nitrosomonadaceae</taxon>
        <taxon>Nitrosomonas</taxon>
    </lineage>
</organism>
<feature type="transmembrane region" description="Helical" evidence="1">
    <location>
        <begin position="61"/>
        <end position="81"/>
    </location>
</feature>
<reference evidence="2 3" key="1">
    <citation type="submission" date="2016-10" db="EMBL/GenBank/DDBJ databases">
        <authorList>
            <person name="de Groot N.N."/>
        </authorList>
    </citation>
    <scope>NUCLEOTIDE SEQUENCE [LARGE SCALE GENOMIC DNA]</scope>
    <source>
        <strain evidence="2 3">Nm146</strain>
    </source>
</reference>
<accession>A0A1I4UTS9</accession>
<evidence type="ECO:0000313" key="3">
    <source>
        <dbReference type="Proteomes" id="UP000199561"/>
    </source>
</evidence>
<name>A0A1I4UTS9_9PROT</name>
<evidence type="ECO:0000313" key="2">
    <source>
        <dbReference type="EMBL" id="SFM92170.1"/>
    </source>
</evidence>
<gene>
    <name evidence="2" type="ORF">SAMN05421880_1547</name>
</gene>
<dbReference type="EMBL" id="FOUF01000054">
    <property type="protein sequence ID" value="SFM92170.1"/>
    <property type="molecule type" value="Genomic_DNA"/>
</dbReference>
<keyword evidence="1" id="KW-1133">Transmembrane helix</keyword>
<feature type="transmembrane region" description="Helical" evidence="1">
    <location>
        <begin position="29"/>
        <end position="49"/>
    </location>
</feature>